<dbReference type="AlphaFoldDB" id="A0A165NE76"/>
<dbReference type="OrthoDB" id="5424209at2759"/>
<dbReference type="Proteomes" id="UP000076727">
    <property type="component" value="Unassembled WGS sequence"/>
</dbReference>
<sequence>MQLRNFIEDGELCGPTMFDANREVCFIVARNGISTGVAFRRESDIESFVRGHCTKSTASTRRP</sequence>
<accession>A0A165NE76</accession>
<organism evidence="1 2">
    <name type="scientific">Daedalea quercina L-15889</name>
    <dbReference type="NCBI Taxonomy" id="1314783"/>
    <lineage>
        <taxon>Eukaryota</taxon>
        <taxon>Fungi</taxon>
        <taxon>Dikarya</taxon>
        <taxon>Basidiomycota</taxon>
        <taxon>Agaricomycotina</taxon>
        <taxon>Agaricomycetes</taxon>
        <taxon>Polyporales</taxon>
        <taxon>Fomitopsis</taxon>
    </lineage>
</organism>
<protein>
    <submittedName>
        <fullName evidence="1">Uncharacterized protein</fullName>
    </submittedName>
</protein>
<gene>
    <name evidence="1" type="ORF">DAEQUDRAFT_729827</name>
</gene>
<evidence type="ECO:0000313" key="1">
    <source>
        <dbReference type="EMBL" id="KZT66867.1"/>
    </source>
</evidence>
<reference evidence="1 2" key="1">
    <citation type="journal article" date="2016" name="Mol. Biol. Evol.">
        <title>Comparative Genomics of Early-Diverging Mushroom-Forming Fungi Provides Insights into the Origins of Lignocellulose Decay Capabilities.</title>
        <authorList>
            <person name="Nagy L.G."/>
            <person name="Riley R."/>
            <person name="Tritt A."/>
            <person name="Adam C."/>
            <person name="Daum C."/>
            <person name="Floudas D."/>
            <person name="Sun H."/>
            <person name="Yadav J.S."/>
            <person name="Pangilinan J."/>
            <person name="Larsson K.H."/>
            <person name="Matsuura K."/>
            <person name="Barry K."/>
            <person name="Labutti K."/>
            <person name="Kuo R."/>
            <person name="Ohm R.A."/>
            <person name="Bhattacharya S.S."/>
            <person name="Shirouzu T."/>
            <person name="Yoshinaga Y."/>
            <person name="Martin F.M."/>
            <person name="Grigoriev I.V."/>
            <person name="Hibbett D.S."/>
        </authorList>
    </citation>
    <scope>NUCLEOTIDE SEQUENCE [LARGE SCALE GENOMIC DNA]</scope>
    <source>
        <strain evidence="1 2">L-15889</strain>
    </source>
</reference>
<keyword evidence="2" id="KW-1185">Reference proteome</keyword>
<name>A0A165NE76_9APHY</name>
<dbReference type="EMBL" id="KV429083">
    <property type="protein sequence ID" value="KZT66867.1"/>
    <property type="molecule type" value="Genomic_DNA"/>
</dbReference>
<proteinExistence type="predicted"/>
<evidence type="ECO:0000313" key="2">
    <source>
        <dbReference type="Proteomes" id="UP000076727"/>
    </source>
</evidence>